<dbReference type="Gene3D" id="1.10.720.10">
    <property type="match status" value="1"/>
</dbReference>
<dbReference type="InterPro" id="IPR011113">
    <property type="entry name" value="Rho_RNA-bd"/>
</dbReference>
<dbReference type="SUPFAM" id="SSF52540">
    <property type="entry name" value="P-loop containing nucleoside triphosphate hydrolases"/>
    <property type="match status" value="1"/>
</dbReference>
<dbReference type="InterPro" id="IPR041703">
    <property type="entry name" value="Rho_factor_ATP-bd"/>
</dbReference>
<dbReference type="FunFam" id="3.30.1330.10:FF:000001">
    <property type="entry name" value="Phosphoribosylformylglycinamidine cyclo-ligase"/>
    <property type="match status" value="1"/>
</dbReference>
<evidence type="ECO:0000256" key="1">
    <source>
        <dbReference type="ARBA" id="ARBA00004496"/>
    </source>
</evidence>
<dbReference type="CDD" id="cd02196">
    <property type="entry name" value="PurM"/>
    <property type="match status" value="1"/>
</dbReference>
<comment type="pathway">
    <text evidence="2">Purine metabolism; IMP biosynthesis via de novo pathway; 5-amino-1-(5-phospho-D-ribosyl)imidazole from N(2)-formyl-N(1)-(5-phospho-D-ribosyl)glycinamide: step 2/2.</text>
</comment>
<dbReference type="GO" id="GO:0016787">
    <property type="term" value="F:hydrolase activity"/>
    <property type="evidence" value="ECO:0007669"/>
    <property type="project" value="UniProtKB-KW"/>
</dbReference>
<dbReference type="SMART" id="SM00959">
    <property type="entry name" value="Rho_N"/>
    <property type="match status" value="1"/>
</dbReference>
<dbReference type="HAMAP" id="MF_01884">
    <property type="entry name" value="Rho"/>
    <property type="match status" value="1"/>
</dbReference>
<dbReference type="CDD" id="cd04459">
    <property type="entry name" value="Rho_CSD"/>
    <property type="match status" value="1"/>
</dbReference>
<dbReference type="InterPro" id="IPR012340">
    <property type="entry name" value="NA-bd_OB-fold"/>
</dbReference>
<evidence type="ECO:0000256" key="16">
    <source>
        <dbReference type="ARBA" id="ARBA00023015"/>
    </source>
</evidence>
<evidence type="ECO:0000256" key="12">
    <source>
        <dbReference type="ARBA" id="ARBA00022801"/>
    </source>
</evidence>
<dbReference type="GO" id="GO:0005524">
    <property type="term" value="F:ATP binding"/>
    <property type="evidence" value="ECO:0007669"/>
    <property type="project" value="UniProtKB-KW"/>
</dbReference>
<dbReference type="SMART" id="SM00382">
    <property type="entry name" value="AAA"/>
    <property type="match status" value="1"/>
</dbReference>
<dbReference type="Gene3D" id="3.90.650.10">
    <property type="entry name" value="PurM-like C-terminal domain"/>
    <property type="match status" value="1"/>
</dbReference>
<keyword evidence="13" id="KW-0347">Helicase</keyword>
<keyword evidence="9" id="KW-0436">Ligase</keyword>
<keyword evidence="16" id="KW-0805">Transcription regulation</keyword>
<feature type="domain" description="Rho RNA-BD" evidence="23">
    <location>
        <begin position="77"/>
        <end position="152"/>
    </location>
</feature>
<dbReference type="GO" id="GO:0004641">
    <property type="term" value="F:phosphoribosylformylglycinamidine cyclo-ligase activity"/>
    <property type="evidence" value="ECO:0007669"/>
    <property type="project" value="UniProtKB-EC"/>
</dbReference>
<gene>
    <name evidence="24" type="ORF">CHS0354_000781</name>
</gene>
<keyword evidence="14" id="KW-0067">ATP-binding</keyword>
<dbReference type="NCBIfam" id="NF006886">
    <property type="entry name" value="PRK09376.1"/>
    <property type="match status" value="1"/>
</dbReference>
<keyword evidence="17" id="KW-0804">Transcription</keyword>
<evidence type="ECO:0000313" key="24">
    <source>
        <dbReference type="EMBL" id="KAK3605113.1"/>
    </source>
</evidence>
<dbReference type="InterPro" id="IPR011129">
    <property type="entry name" value="CSD"/>
</dbReference>
<dbReference type="InterPro" id="IPR027417">
    <property type="entry name" value="P-loop_NTPase"/>
</dbReference>
<dbReference type="Gene3D" id="3.30.1330.10">
    <property type="entry name" value="PurM-like, N-terminal domain"/>
    <property type="match status" value="1"/>
</dbReference>
<dbReference type="InterPro" id="IPR011112">
    <property type="entry name" value="Rho-like_N"/>
</dbReference>
<dbReference type="InterPro" id="IPR000194">
    <property type="entry name" value="ATPase_F1/V1/A1_a/bsu_nucl-bd"/>
</dbReference>
<dbReference type="InterPro" id="IPR036676">
    <property type="entry name" value="PurM-like_C_sf"/>
</dbReference>
<keyword evidence="15" id="KW-0694">RNA-binding</keyword>
<dbReference type="NCBIfam" id="TIGR00767">
    <property type="entry name" value="rho"/>
    <property type="match status" value="1"/>
</dbReference>
<evidence type="ECO:0000256" key="21">
    <source>
        <dbReference type="ARBA" id="ARBA00049057"/>
    </source>
</evidence>
<dbReference type="InterPro" id="IPR004665">
    <property type="entry name" value="Term_rho"/>
</dbReference>
<dbReference type="AlphaFoldDB" id="A0AAE0W7M2"/>
<dbReference type="InterPro" id="IPR036269">
    <property type="entry name" value="Rho_N_sf"/>
</dbReference>
<comment type="similarity">
    <text evidence="4">Belongs to the AIR synthase family.</text>
</comment>
<evidence type="ECO:0000256" key="11">
    <source>
        <dbReference type="ARBA" id="ARBA00022755"/>
    </source>
</evidence>
<dbReference type="GO" id="GO:0004386">
    <property type="term" value="F:helicase activity"/>
    <property type="evidence" value="ECO:0007669"/>
    <property type="project" value="UniProtKB-KW"/>
</dbReference>
<comment type="similarity">
    <text evidence="3">Belongs to the ATPase alpha/beta chains family.</text>
</comment>
<keyword evidence="25" id="KW-1185">Reference proteome</keyword>
<evidence type="ECO:0000256" key="3">
    <source>
        <dbReference type="ARBA" id="ARBA00008936"/>
    </source>
</evidence>
<evidence type="ECO:0000259" key="23">
    <source>
        <dbReference type="PROSITE" id="PS51856"/>
    </source>
</evidence>
<dbReference type="InterPro" id="IPR036921">
    <property type="entry name" value="PurM-like_N_sf"/>
</dbReference>
<evidence type="ECO:0000256" key="8">
    <source>
        <dbReference type="ARBA" id="ARBA00022490"/>
    </source>
</evidence>
<reference evidence="24" key="3">
    <citation type="submission" date="2023-05" db="EMBL/GenBank/DDBJ databases">
        <authorList>
            <person name="Smith C.H."/>
        </authorList>
    </citation>
    <scope>NUCLEOTIDE SEQUENCE</scope>
    <source>
        <strain evidence="24">CHS0354</strain>
        <tissue evidence="24">Mantle</tissue>
    </source>
</reference>
<dbReference type="EMBL" id="JAEAOA010000085">
    <property type="protein sequence ID" value="KAK3605113.1"/>
    <property type="molecule type" value="Genomic_DNA"/>
</dbReference>
<dbReference type="SUPFAM" id="SSF68912">
    <property type="entry name" value="Rho N-terminal domain-like"/>
    <property type="match status" value="1"/>
</dbReference>
<keyword evidence="12" id="KW-0378">Hydrolase</keyword>
<dbReference type="GO" id="GO:0005737">
    <property type="term" value="C:cytoplasm"/>
    <property type="evidence" value="ECO:0007669"/>
    <property type="project" value="UniProtKB-SubCell"/>
</dbReference>
<dbReference type="PANTHER" id="PTHR46425:SF1">
    <property type="entry name" value="TRANSCRIPTION TERMINATION FACTOR RHO"/>
    <property type="match status" value="1"/>
</dbReference>
<evidence type="ECO:0000256" key="18">
    <source>
        <dbReference type="ARBA" id="ARBA00031908"/>
    </source>
</evidence>
<accession>A0AAE0W7M2</accession>
<evidence type="ECO:0000256" key="5">
    <source>
        <dbReference type="ARBA" id="ARBA00013047"/>
    </source>
</evidence>
<dbReference type="InterPro" id="IPR010918">
    <property type="entry name" value="PurM-like_C_dom"/>
</dbReference>
<feature type="compositionally biased region" description="Basic and acidic residues" evidence="22">
    <location>
        <begin position="61"/>
        <end position="72"/>
    </location>
</feature>
<comment type="catalytic activity">
    <reaction evidence="21">
        <text>2-formamido-N(1)-(5-O-phospho-beta-D-ribosyl)acetamidine + ATP = 5-amino-1-(5-phospho-beta-D-ribosyl)imidazole + ADP + phosphate + H(+)</text>
        <dbReference type="Rhea" id="RHEA:23032"/>
        <dbReference type="ChEBI" id="CHEBI:15378"/>
        <dbReference type="ChEBI" id="CHEBI:30616"/>
        <dbReference type="ChEBI" id="CHEBI:43474"/>
        <dbReference type="ChEBI" id="CHEBI:137981"/>
        <dbReference type="ChEBI" id="CHEBI:147287"/>
        <dbReference type="ChEBI" id="CHEBI:456216"/>
        <dbReference type="EC" id="6.3.3.1"/>
    </reaction>
</comment>
<dbReference type="GO" id="GO:0006353">
    <property type="term" value="P:DNA-templated transcription termination"/>
    <property type="evidence" value="ECO:0007669"/>
    <property type="project" value="UniProtKB-KW"/>
</dbReference>
<dbReference type="CDD" id="cd01128">
    <property type="entry name" value="rho_factor_C"/>
    <property type="match status" value="1"/>
</dbReference>
<dbReference type="Gene3D" id="2.40.50.140">
    <property type="entry name" value="Nucleic acid-binding proteins"/>
    <property type="match status" value="1"/>
</dbReference>
<evidence type="ECO:0000256" key="7">
    <source>
        <dbReference type="ARBA" id="ARBA00022472"/>
    </source>
</evidence>
<dbReference type="InterPro" id="IPR003593">
    <property type="entry name" value="AAA+_ATPase"/>
</dbReference>
<evidence type="ECO:0000256" key="2">
    <source>
        <dbReference type="ARBA" id="ARBA00004686"/>
    </source>
</evidence>
<dbReference type="Proteomes" id="UP001195483">
    <property type="component" value="Unassembled WGS sequence"/>
</dbReference>
<keyword evidence="10" id="KW-0547">Nucleotide-binding</keyword>
<dbReference type="Pfam" id="PF00586">
    <property type="entry name" value="AIRS"/>
    <property type="match status" value="1"/>
</dbReference>
<organism evidence="24 25">
    <name type="scientific">Potamilus streckersoni</name>
    <dbReference type="NCBI Taxonomy" id="2493646"/>
    <lineage>
        <taxon>Eukaryota</taxon>
        <taxon>Metazoa</taxon>
        <taxon>Spiralia</taxon>
        <taxon>Lophotrochozoa</taxon>
        <taxon>Mollusca</taxon>
        <taxon>Bivalvia</taxon>
        <taxon>Autobranchia</taxon>
        <taxon>Heteroconchia</taxon>
        <taxon>Palaeoheterodonta</taxon>
        <taxon>Unionida</taxon>
        <taxon>Unionoidea</taxon>
        <taxon>Unionidae</taxon>
        <taxon>Ambleminae</taxon>
        <taxon>Lampsilini</taxon>
        <taxon>Potamilus</taxon>
    </lineage>
</organism>
<dbReference type="SUPFAM" id="SSF50249">
    <property type="entry name" value="Nucleic acid-binding proteins"/>
    <property type="match status" value="1"/>
</dbReference>
<evidence type="ECO:0000256" key="19">
    <source>
        <dbReference type="ARBA" id="ARBA00032931"/>
    </source>
</evidence>
<evidence type="ECO:0000256" key="10">
    <source>
        <dbReference type="ARBA" id="ARBA00022741"/>
    </source>
</evidence>
<dbReference type="Pfam" id="PF00006">
    <property type="entry name" value="ATP-synt_ab"/>
    <property type="match status" value="1"/>
</dbReference>
<evidence type="ECO:0000256" key="14">
    <source>
        <dbReference type="ARBA" id="ARBA00022840"/>
    </source>
</evidence>
<dbReference type="EC" id="6.3.3.1" evidence="5"/>
<dbReference type="SUPFAM" id="SSF55326">
    <property type="entry name" value="PurM N-terminal domain-like"/>
    <property type="match status" value="1"/>
</dbReference>
<dbReference type="Pfam" id="PF02769">
    <property type="entry name" value="AIRS_C"/>
    <property type="match status" value="1"/>
</dbReference>
<feature type="region of interest" description="Disordered" evidence="22">
    <location>
        <begin position="53"/>
        <end position="74"/>
    </location>
</feature>
<evidence type="ECO:0000256" key="9">
    <source>
        <dbReference type="ARBA" id="ARBA00022598"/>
    </source>
</evidence>
<proteinExistence type="inferred from homology"/>
<dbReference type="Pfam" id="PF07498">
    <property type="entry name" value="Rho_N"/>
    <property type="match status" value="1"/>
</dbReference>
<evidence type="ECO:0000256" key="6">
    <source>
        <dbReference type="ARBA" id="ARBA00020367"/>
    </source>
</evidence>
<dbReference type="Pfam" id="PF07497">
    <property type="entry name" value="Rho_RNA_bind"/>
    <property type="match status" value="1"/>
</dbReference>
<dbReference type="HAMAP" id="MF_00741">
    <property type="entry name" value="AIRS"/>
    <property type="match status" value="1"/>
</dbReference>
<dbReference type="PROSITE" id="PS51856">
    <property type="entry name" value="RHO_RNA_BD"/>
    <property type="match status" value="1"/>
</dbReference>
<name>A0AAE0W7M2_9BIVA</name>
<reference evidence="24" key="1">
    <citation type="journal article" date="2021" name="Genome Biol. Evol.">
        <title>A High-Quality Reference Genome for a Parasitic Bivalve with Doubly Uniparental Inheritance (Bivalvia: Unionida).</title>
        <authorList>
            <person name="Smith C.H."/>
        </authorList>
    </citation>
    <scope>NUCLEOTIDE SEQUENCE</scope>
    <source>
        <strain evidence="24">CHS0354</strain>
    </source>
</reference>
<evidence type="ECO:0000256" key="4">
    <source>
        <dbReference type="ARBA" id="ARBA00010280"/>
    </source>
</evidence>
<comment type="subcellular location">
    <subcellularLocation>
        <location evidence="1">Cytoplasm</location>
    </subcellularLocation>
</comment>
<evidence type="ECO:0000256" key="13">
    <source>
        <dbReference type="ARBA" id="ARBA00022806"/>
    </source>
</evidence>
<dbReference type="SUPFAM" id="SSF56042">
    <property type="entry name" value="PurM C-terminal domain-like"/>
    <property type="match status" value="1"/>
</dbReference>
<evidence type="ECO:0000313" key="25">
    <source>
        <dbReference type="Proteomes" id="UP001195483"/>
    </source>
</evidence>
<comment type="caution">
    <text evidence="24">The sequence shown here is derived from an EMBL/GenBank/DDBJ whole genome shotgun (WGS) entry which is preliminary data.</text>
</comment>
<evidence type="ECO:0000256" key="22">
    <source>
        <dbReference type="SAM" id="MobiDB-lite"/>
    </source>
</evidence>
<dbReference type="FunFam" id="3.90.650.10:FF:000011">
    <property type="entry name" value="Phosphoribosylformylglycinamidine cyclo-ligase"/>
    <property type="match status" value="1"/>
</dbReference>
<dbReference type="Gene3D" id="3.40.50.300">
    <property type="entry name" value="P-loop containing nucleotide triphosphate hydrolases"/>
    <property type="match status" value="1"/>
</dbReference>
<protein>
    <recommendedName>
        <fullName evidence="6">Phosphoribosylformylglycinamidine cyclo-ligase</fullName>
        <ecNumber evidence="5">6.3.3.1</ecNumber>
    </recommendedName>
    <alternativeName>
        <fullName evidence="19">AIR synthase</fullName>
    </alternativeName>
    <alternativeName>
        <fullName evidence="20">AIRS</fullName>
    </alternativeName>
    <alternativeName>
        <fullName evidence="18">Phosphoribosyl-aminoimidazole synthetase</fullName>
    </alternativeName>
</protein>
<dbReference type="InterPro" id="IPR016188">
    <property type="entry name" value="PurM-like_N"/>
</dbReference>
<reference evidence="24" key="2">
    <citation type="journal article" date="2021" name="Genome Biol. Evol.">
        <title>Developing a high-quality reference genome for a parasitic bivalve with doubly uniparental inheritance (Bivalvia: Unionida).</title>
        <authorList>
            <person name="Smith C.H."/>
        </authorList>
    </citation>
    <scope>NUCLEOTIDE SEQUENCE</scope>
    <source>
        <strain evidence="24">CHS0354</strain>
        <tissue evidence="24">Mantle</tissue>
    </source>
</reference>
<dbReference type="PANTHER" id="PTHR46425">
    <property type="entry name" value="TRANSCRIPTION TERMINATION FACTOR RHO"/>
    <property type="match status" value="1"/>
</dbReference>
<dbReference type="InterPro" id="IPR004733">
    <property type="entry name" value="PurM_cligase"/>
</dbReference>
<keyword evidence="8" id="KW-0963">Cytoplasm</keyword>
<keyword evidence="11" id="KW-0658">Purine biosynthesis</keyword>
<sequence>MEVKDLDITTLQRKKVSELISLAKDLGIISSGLRKDELIYKILEIQTTSKKHISQSSENITNDKQERQERPDSPLLATINRGVLQIIQDGYGFLRSPNYNYVSSPDDVYVAPSQIKKFGMRTGDEVSGQVRPPKDGERFFALLKIGLINGLTPEESRDRPWFDNLTPLYPSEKIRLEVKSTDFAMRTMDIFTPIGKGQRGLIVAQPKTGKTTLLQRIANSISENHPEITLIVLLIDERPEEVTDMERHVKAEVISSTFDEEPERHVHVADMVIEKAKRLVEAKKDVVILLDSITRLARAHNTVAPHSGKILSGGIDSNALHKPKRFFGAARKIEEGGSLTIIATALVDTGSRMDDVIFEEFKGTGNMELVLDRRLADRRVFPAIDILRSGTRKEELLLAQEEISRTWLLRKYLSDKTPIECMEFILEKIFFQNNELLAFLKLMDYKQAGVNIQAGEALVKRIKLLAESTKIKGAFDSIGAFGGFFELDITELKNPVLVSSIDGVGTKLKLAVITNKYDTIGQCLVNHCVNDILVCGAKPLYFLDYYAAGKLDVSYAESVISGIALACKENNMSLIGGETAEMPDVYDNDDFDLAGTIVGVVEKSKMVTGEKVTKNDIAIGLPSNGLHTNGYSLARKVLNSIFQTRFTEFQNRTVAEVLLDKHLSYFNLVYPMLSHFDVHGMAHITGGGLISNVHRVLPKELTLNVDWNAWKRPFIFNLIQTMGHVPEEDMRRTFNNGIGFVLIISKSILSNVSNYLNQKNQSYWVIGEIA</sequence>
<dbReference type="NCBIfam" id="TIGR00878">
    <property type="entry name" value="purM"/>
    <property type="match status" value="1"/>
</dbReference>
<dbReference type="GO" id="GO:0003723">
    <property type="term" value="F:RNA binding"/>
    <property type="evidence" value="ECO:0007669"/>
    <property type="project" value="UniProtKB-KW"/>
</dbReference>
<keyword evidence="7" id="KW-0806">Transcription termination</keyword>
<dbReference type="GO" id="GO:0006189">
    <property type="term" value="P:'de novo' IMP biosynthetic process"/>
    <property type="evidence" value="ECO:0007669"/>
    <property type="project" value="InterPro"/>
</dbReference>
<evidence type="ECO:0000256" key="17">
    <source>
        <dbReference type="ARBA" id="ARBA00023163"/>
    </source>
</evidence>
<dbReference type="GO" id="GO:0008186">
    <property type="term" value="F:ATP-dependent activity, acting on RNA"/>
    <property type="evidence" value="ECO:0007669"/>
    <property type="project" value="InterPro"/>
</dbReference>
<dbReference type="SMART" id="SM00357">
    <property type="entry name" value="CSP"/>
    <property type="match status" value="1"/>
</dbReference>
<evidence type="ECO:0000256" key="15">
    <source>
        <dbReference type="ARBA" id="ARBA00022884"/>
    </source>
</evidence>
<evidence type="ECO:0000256" key="20">
    <source>
        <dbReference type="ARBA" id="ARBA00033093"/>
    </source>
</evidence>